<gene>
    <name evidence="2" type="ORF">OXX778_LOCUS12382</name>
</gene>
<keyword evidence="1" id="KW-0175">Coiled coil</keyword>
<accession>A0A814B0A7</accession>
<dbReference type="Proteomes" id="UP000663879">
    <property type="component" value="Unassembled WGS sequence"/>
</dbReference>
<dbReference type="AlphaFoldDB" id="A0A814B0A7"/>
<evidence type="ECO:0000313" key="2">
    <source>
        <dbReference type="EMBL" id="CAF0920998.1"/>
    </source>
</evidence>
<feature type="coiled-coil region" evidence="1">
    <location>
        <begin position="125"/>
        <end position="173"/>
    </location>
</feature>
<feature type="coiled-coil region" evidence="1">
    <location>
        <begin position="361"/>
        <end position="456"/>
    </location>
</feature>
<reference evidence="2" key="1">
    <citation type="submission" date="2021-02" db="EMBL/GenBank/DDBJ databases">
        <authorList>
            <person name="Nowell W R."/>
        </authorList>
    </citation>
    <scope>NUCLEOTIDE SEQUENCE</scope>
    <source>
        <strain evidence="2">Ploen Becks lab</strain>
    </source>
</reference>
<feature type="coiled-coil region" evidence="1">
    <location>
        <begin position="43"/>
        <end position="77"/>
    </location>
</feature>
<evidence type="ECO:0000313" key="3">
    <source>
        <dbReference type="Proteomes" id="UP000663879"/>
    </source>
</evidence>
<name>A0A814B0A7_9BILA</name>
<dbReference type="EMBL" id="CAJNOC010002237">
    <property type="protein sequence ID" value="CAF0920998.1"/>
    <property type="molecule type" value="Genomic_DNA"/>
</dbReference>
<proteinExistence type="predicted"/>
<evidence type="ECO:0000256" key="1">
    <source>
        <dbReference type="SAM" id="Coils"/>
    </source>
</evidence>
<sequence length="544" mass="63534">MSCLKIETSHGNLNDFKNNLNYNFTTTSINRGFDTNYDNELSIEKKFNQFKKLYQSLEDIENNLGDLSKNKQKSKFEETRKSNQASTKSRIKIRSESCDYLKEKNEFLCSSSSTKSVKFKDLECLTSENLEKESLVEEINHLKSKINNLRETNSNIKSNKNVLRAQIDDLQNNISKSLMSSGTITNSFERIDSQFFEINKILTDLNESKALLEKTRVYRNEKFESDSATLNSRPEEKSIQNPVLFTVERENEKKKFDNFLTKVDNFGEENSGLENKFKDFEFESQKKRSIKRISNHVSVDNSETESLKLSILRLNEENLKLNAELNRMRDFNSMEIARIRNEFNNLRNSHTTEIRVKSKTNRSLQSEINGLRLKLKDEECRNEELKLKYLNELNSARLRFENELSTQNNLMQTKYQDLVKEIENLNSIIKQLQSENLDLVAQLKREKNKNKSHESQKSTIVSTSKLNKKIDKHSKMTNSLSNFTETLKDFSEYNYVEKIKTKNESFYLSTVIYDTSSHSRNQPVKYVSSYHITPTSKVVEAPIK</sequence>
<keyword evidence="3" id="KW-1185">Reference proteome</keyword>
<comment type="caution">
    <text evidence="2">The sequence shown here is derived from an EMBL/GenBank/DDBJ whole genome shotgun (WGS) entry which is preliminary data.</text>
</comment>
<protein>
    <submittedName>
        <fullName evidence="2">Uncharacterized protein</fullName>
    </submittedName>
</protein>
<dbReference type="OrthoDB" id="10527551at2759"/>
<organism evidence="2 3">
    <name type="scientific">Brachionus calyciflorus</name>
    <dbReference type="NCBI Taxonomy" id="104777"/>
    <lineage>
        <taxon>Eukaryota</taxon>
        <taxon>Metazoa</taxon>
        <taxon>Spiralia</taxon>
        <taxon>Gnathifera</taxon>
        <taxon>Rotifera</taxon>
        <taxon>Eurotatoria</taxon>
        <taxon>Monogononta</taxon>
        <taxon>Pseudotrocha</taxon>
        <taxon>Ploima</taxon>
        <taxon>Brachionidae</taxon>
        <taxon>Brachionus</taxon>
    </lineage>
</organism>